<name>A0A3Q9FV28_9BACT</name>
<dbReference type="InterPro" id="IPR003409">
    <property type="entry name" value="MORN"/>
</dbReference>
<dbReference type="SMART" id="SM00698">
    <property type="entry name" value="MORN"/>
    <property type="match status" value="3"/>
</dbReference>
<reference evidence="2 3" key="1">
    <citation type="submission" date="2018-12" db="EMBL/GenBank/DDBJ databases">
        <title>Flammeovirga pectinis sp. nov., isolated from the gut of the Korean scallop, Patinopecten yessoensis.</title>
        <authorList>
            <person name="Bae J.-W."/>
            <person name="Jeong Y.-S."/>
            <person name="Kang W."/>
        </authorList>
    </citation>
    <scope>NUCLEOTIDE SEQUENCE [LARGE SCALE GENOMIC DNA]</scope>
    <source>
        <strain evidence="2 3">L12M1</strain>
    </source>
</reference>
<gene>
    <name evidence="2" type="ORF">EI427_23045</name>
</gene>
<dbReference type="FunFam" id="2.20.110.10:FF:000002">
    <property type="entry name" value="Phosphatidylinositol 4-phosphate 5-kinase 8"/>
    <property type="match status" value="1"/>
</dbReference>
<dbReference type="KEGG" id="fll:EI427_23045"/>
<proteinExistence type="predicted"/>
<dbReference type="PANTHER" id="PTHR43215:SF14">
    <property type="entry name" value="RADIAL SPOKE HEAD 1 HOMOLOG"/>
    <property type="match status" value="1"/>
</dbReference>
<organism evidence="2 3">
    <name type="scientific">Flammeovirga pectinis</name>
    <dbReference type="NCBI Taxonomy" id="2494373"/>
    <lineage>
        <taxon>Bacteria</taxon>
        <taxon>Pseudomonadati</taxon>
        <taxon>Bacteroidota</taxon>
        <taxon>Cytophagia</taxon>
        <taxon>Cytophagales</taxon>
        <taxon>Flammeovirgaceae</taxon>
        <taxon>Flammeovirga</taxon>
    </lineage>
</organism>
<keyword evidence="1" id="KW-0677">Repeat</keyword>
<dbReference type="OrthoDB" id="1173761at2"/>
<evidence type="ECO:0000313" key="2">
    <source>
        <dbReference type="EMBL" id="AZQ65096.1"/>
    </source>
</evidence>
<keyword evidence="3" id="KW-1185">Reference proteome</keyword>
<accession>A0A3Q9FV28</accession>
<dbReference type="Pfam" id="PF02493">
    <property type="entry name" value="MORN"/>
    <property type="match status" value="4"/>
</dbReference>
<dbReference type="Gene3D" id="2.20.110.10">
    <property type="entry name" value="Histone H3 K4-specific methyltransferase SET7/9 N-terminal domain"/>
    <property type="match status" value="2"/>
</dbReference>
<dbReference type="PANTHER" id="PTHR43215">
    <property type="entry name" value="RADIAL SPOKE HEAD 1 HOMOLOG"/>
    <property type="match status" value="1"/>
</dbReference>
<dbReference type="SUPFAM" id="SSF82185">
    <property type="entry name" value="Histone H3 K4-specific methyltransferase SET7/9 N-terminal domain"/>
    <property type="match status" value="1"/>
</dbReference>
<dbReference type="Proteomes" id="UP000267268">
    <property type="component" value="Chromosome 2"/>
</dbReference>
<sequence length="292" mass="34119">MKKIVSLISLFIIFPVGYYTYNYINALADKIEKLEAVEGENINLALRVRADSLLLADDYEEALRLFKSIDSMYNTTDYTNYALDYIDNKKVPYEMVNELEKRYYSKQRYISSLKSKQINLSDSITRLKKNNQILETNQDELQMDLYHSEGEIISLKHELVVKDKAIDKLHFINQDDAEIDYIGEVTNDMANGFGYAIFEKKGFYEGYWKNNKRYGEGTYSWVNGDRFEGNFKKGIREGFGVYYFNSGEKYEGFWSDNVREGFGVIFDKKGNVVFEGIWEKDKPKKQKDSASK</sequence>
<dbReference type="AlphaFoldDB" id="A0A3Q9FV28"/>
<evidence type="ECO:0000313" key="3">
    <source>
        <dbReference type="Proteomes" id="UP000267268"/>
    </source>
</evidence>
<dbReference type="GO" id="GO:0005829">
    <property type="term" value="C:cytosol"/>
    <property type="evidence" value="ECO:0007669"/>
    <property type="project" value="TreeGrafter"/>
</dbReference>
<dbReference type="EMBL" id="CP034563">
    <property type="protein sequence ID" value="AZQ65096.1"/>
    <property type="molecule type" value="Genomic_DNA"/>
</dbReference>
<evidence type="ECO:0000256" key="1">
    <source>
        <dbReference type="ARBA" id="ARBA00022737"/>
    </source>
</evidence>
<dbReference type="RefSeq" id="WP_126619476.1">
    <property type="nucleotide sequence ID" value="NZ_CP034563.1"/>
</dbReference>
<protein>
    <submittedName>
        <fullName evidence="2">Uncharacterized protein</fullName>
    </submittedName>
</protein>